<name>A0A9N9B7Q4_9GLOM</name>
<organism evidence="2 3">
    <name type="scientific">Paraglomus occultum</name>
    <dbReference type="NCBI Taxonomy" id="144539"/>
    <lineage>
        <taxon>Eukaryota</taxon>
        <taxon>Fungi</taxon>
        <taxon>Fungi incertae sedis</taxon>
        <taxon>Mucoromycota</taxon>
        <taxon>Glomeromycotina</taxon>
        <taxon>Glomeromycetes</taxon>
        <taxon>Paraglomerales</taxon>
        <taxon>Paraglomeraceae</taxon>
        <taxon>Paraglomus</taxon>
    </lineage>
</organism>
<feature type="region of interest" description="Disordered" evidence="1">
    <location>
        <begin position="1"/>
        <end position="29"/>
    </location>
</feature>
<dbReference type="AlphaFoldDB" id="A0A9N9B7Q4"/>
<dbReference type="EMBL" id="CAJVPJ010000747">
    <property type="protein sequence ID" value="CAG8553692.1"/>
    <property type="molecule type" value="Genomic_DNA"/>
</dbReference>
<feature type="compositionally biased region" description="Low complexity" evidence="1">
    <location>
        <begin position="1"/>
        <end position="19"/>
    </location>
</feature>
<comment type="caution">
    <text evidence="2">The sequence shown here is derived from an EMBL/GenBank/DDBJ whole genome shotgun (WGS) entry which is preliminary data.</text>
</comment>
<evidence type="ECO:0000256" key="1">
    <source>
        <dbReference type="SAM" id="MobiDB-lite"/>
    </source>
</evidence>
<protein>
    <submittedName>
        <fullName evidence="2">398_t:CDS:1</fullName>
    </submittedName>
</protein>
<feature type="region of interest" description="Disordered" evidence="1">
    <location>
        <begin position="105"/>
        <end position="138"/>
    </location>
</feature>
<evidence type="ECO:0000313" key="3">
    <source>
        <dbReference type="Proteomes" id="UP000789572"/>
    </source>
</evidence>
<reference evidence="2" key="1">
    <citation type="submission" date="2021-06" db="EMBL/GenBank/DDBJ databases">
        <authorList>
            <person name="Kallberg Y."/>
            <person name="Tangrot J."/>
            <person name="Rosling A."/>
        </authorList>
    </citation>
    <scope>NUCLEOTIDE SEQUENCE</scope>
    <source>
        <strain evidence="2">IA702</strain>
    </source>
</reference>
<dbReference type="OrthoDB" id="10365009at2759"/>
<proteinExistence type="predicted"/>
<keyword evidence="3" id="KW-1185">Reference proteome</keyword>
<feature type="compositionally biased region" description="Polar residues" evidence="1">
    <location>
        <begin position="105"/>
        <end position="116"/>
    </location>
</feature>
<evidence type="ECO:0000313" key="2">
    <source>
        <dbReference type="EMBL" id="CAG8553692.1"/>
    </source>
</evidence>
<sequence>MTNTPSPKKISISKHSSVKTGRIEKHTHSPIKARKSLPLEWCKSETAVEKVTRWLELDDEVTLVRSPRKYAPTNYGMMDMPVRTTRNANVKATDNLLTSRNQSYFSQSRTISTKTSMQRKDVKQKRPHQNTKTANARPPRSLFRTSELLFSRAFPRLFAWLSTESDSESEDEEVYATMASKRSVGKKRHGGKIKRVPESSKRLFGVFMGRW</sequence>
<accession>A0A9N9B7Q4</accession>
<dbReference type="Proteomes" id="UP000789572">
    <property type="component" value="Unassembled WGS sequence"/>
</dbReference>
<gene>
    <name evidence="2" type="ORF">POCULU_LOCUS5152</name>
</gene>